<dbReference type="CDD" id="cd00865">
    <property type="entry name" value="PEBP_bact_arch"/>
    <property type="match status" value="1"/>
</dbReference>
<sequence>MILQSPAFAHNAFIPPEYTCNGINHSPPLEWKDVPENTQSFVLIMDDPDAPMGLWVHWILFNLPSNCHELKIGKGIPSSTISALNSWGKSGYGGPCPPNGTHRYFFKLYALDTMLNLGEHATKKEIETAMQNHIIEQTELIGKYHQ</sequence>
<dbReference type="InterPro" id="IPR008914">
    <property type="entry name" value="PEBP"/>
</dbReference>
<dbReference type="Proteomes" id="UP000254554">
    <property type="component" value="Unassembled WGS sequence"/>
</dbReference>
<accession>A0A377GBY2</accession>
<dbReference type="InterPro" id="IPR036610">
    <property type="entry name" value="PEBP-like_sf"/>
</dbReference>
<dbReference type="EMBL" id="UGGT01000001">
    <property type="protein sequence ID" value="STO22312.1"/>
    <property type="molecule type" value="Genomic_DNA"/>
</dbReference>
<dbReference type="Pfam" id="PF01161">
    <property type="entry name" value="PBP"/>
    <property type="match status" value="1"/>
</dbReference>
<organism evidence="1 2">
    <name type="scientific">Fluoribacter dumoffii</name>
    <dbReference type="NCBI Taxonomy" id="463"/>
    <lineage>
        <taxon>Bacteria</taxon>
        <taxon>Pseudomonadati</taxon>
        <taxon>Pseudomonadota</taxon>
        <taxon>Gammaproteobacteria</taxon>
        <taxon>Legionellales</taxon>
        <taxon>Legionellaceae</taxon>
        <taxon>Fluoribacter</taxon>
    </lineage>
</organism>
<dbReference type="NCBIfam" id="TIGR00481">
    <property type="entry name" value="YbhB/YbcL family Raf kinase inhibitor-like protein"/>
    <property type="match status" value="1"/>
</dbReference>
<keyword evidence="2" id="KW-1185">Reference proteome</keyword>
<dbReference type="PANTHER" id="PTHR30289:SF1">
    <property type="entry name" value="PEBP (PHOSPHATIDYLETHANOLAMINE-BINDING PROTEIN) FAMILY PROTEIN"/>
    <property type="match status" value="1"/>
</dbReference>
<dbReference type="OrthoDB" id="9797506at2"/>
<evidence type="ECO:0000313" key="2">
    <source>
        <dbReference type="Proteomes" id="UP000254554"/>
    </source>
</evidence>
<dbReference type="STRING" id="1094715.GCA_000236165_02243"/>
<reference evidence="1 2" key="1">
    <citation type="submission" date="2018-06" db="EMBL/GenBank/DDBJ databases">
        <authorList>
            <consortium name="Pathogen Informatics"/>
            <person name="Doyle S."/>
        </authorList>
    </citation>
    <scope>NUCLEOTIDE SEQUENCE [LARGE SCALE GENOMIC DNA]</scope>
    <source>
        <strain evidence="1 2">NCTC11370</strain>
    </source>
</reference>
<dbReference type="InterPro" id="IPR005247">
    <property type="entry name" value="YbhB_YbcL/LppC-like"/>
</dbReference>
<dbReference type="Gene3D" id="3.90.280.10">
    <property type="entry name" value="PEBP-like"/>
    <property type="match status" value="1"/>
</dbReference>
<dbReference type="PANTHER" id="PTHR30289">
    <property type="entry name" value="UNCHARACTERIZED PROTEIN YBCL-RELATED"/>
    <property type="match status" value="1"/>
</dbReference>
<gene>
    <name evidence="1" type="ORF">NCTC11370_02399</name>
</gene>
<dbReference type="AlphaFoldDB" id="A0A377GBY2"/>
<dbReference type="RefSeq" id="WP_010654421.1">
    <property type="nucleotide sequence ID" value="NZ_JAPHOO010000001.1"/>
</dbReference>
<evidence type="ECO:0000313" key="1">
    <source>
        <dbReference type="EMBL" id="STO22312.1"/>
    </source>
</evidence>
<dbReference type="SUPFAM" id="SSF49777">
    <property type="entry name" value="PEBP-like"/>
    <property type="match status" value="1"/>
</dbReference>
<dbReference type="GeneID" id="93293167"/>
<protein>
    <submittedName>
        <fullName evidence="1">Putative kinase inhibitor protein</fullName>
    </submittedName>
</protein>
<name>A0A377GBY2_9GAMM</name>
<proteinExistence type="predicted"/>